<protein>
    <recommendedName>
        <fullName evidence="3">Carboxypeptidase-like regulatory domain-containing protein</fullName>
    </recommendedName>
</protein>
<dbReference type="Pfam" id="PF13715">
    <property type="entry name" value="CarbopepD_reg_2"/>
    <property type="match status" value="1"/>
</dbReference>
<dbReference type="EMBL" id="JACHGF010000001">
    <property type="protein sequence ID" value="MBB5282534.1"/>
    <property type="molecule type" value="Genomic_DNA"/>
</dbReference>
<evidence type="ECO:0000313" key="1">
    <source>
        <dbReference type="EMBL" id="MBB5282534.1"/>
    </source>
</evidence>
<keyword evidence="2" id="KW-1185">Reference proteome</keyword>
<dbReference type="InterPro" id="IPR008969">
    <property type="entry name" value="CarboxyPept-like_regulatory"/>
</dbReference>
<name>A0A840TGD2_9BACT</name>
<accession>A0A840TGD2</accession>
<dbReference type="Proteomes" id="UP000557307">
    <property type="component" value="Unassembled WGS sequence"/>
</dbReference>
<dbReference type="Gene3D" id="2.60.40.1120">
    <property type="entry name" value="Carboxypeptidase-like, regulatory domain"/>
    <property type="match status" value="1"/>
</dbReference>
<dbReference type="SUPFAM" id="SSF49464">
    <property type="entry name" value="Carboxypeptidase regulatory domain-like"/>
    <property type="match status" value="1"/>
</dbReference>
<evidence type="ECO:0008006" key="3">
    <source>
        <dbReference type="Google" id="ProtNLM"/>
    </source>
</evidence>
<proteinExistence type="predicted"/>
<reference evidence="1 2" key="1">
    <citation type="submission" date="2020-08" db="EMBL/GenBank/DDBJ databases">
        <title>Genomic Encyclopedia of Type Strains, Phase IV (KMG-IV): sequencing the most valuable type-strain genomes for metagenomic binning, comparative biology and taxonomic classification.</title>
        <authorList>
            <person name="Goeker M."/>
        </authorList>
    </citation>
    <scope>NUCLEOTIDE SEQUENCE [LARGE SCALE GENOMIC DNA]</scope>
    <source>
        <strain evidence="1 2">DSM 105074</strain>
    </source>
</reference>
<dbReference type="RefSeq" id="WP_184170830.1">
    <property type="nucleotide sequence ID" value="NZ_JACHGF010000001.1"/>
</dbReference>
<gene>
    <name evidence="1" type="ORF">HNQ92_000655</name>
</gene>
<dbReference type="AlphaFoldDB" id="A0A840TGD2"/>
<comment type="caution">
    <text evidence="1">The sequence shown here is derived from an EMBL/GenBank/DDBJ whole genome shotgun (WGS) entry which is preliminary data.</text>
</comment>
<evidence type="ECO:0000313" key="2">
    <source>
        <dbReference type="Proteomes" id="UP000557307"/>
    </source>
</evidence>
<organism evidence="1 2">
    <name type="scientific">Rhabdobacter roseus</name>
    <dbReference type="NCBI Taxonomy" id="1655419"/>
    <lineage>
        <taxon>Bacteria</taxon>
        <taxon>Pseudomonadati</taxon>
        <taxon>Bacteroidota</taxon>
        <taxon>Cytophagia</taxon>
        <taxon>Cytophagales</taxon>
        <taxon>Cytophagaceae</taxon>
        <taxon>Rhabdobacter</taxon>
    </lineage>
</organism>
<sequence>MMMKKWGSLLGLVLVGVLVFFNAQAQGYVIIGGQVVDKASGQPIPYARIGIMTKGTGTIANENGEFYYRFPKIAAEEPVTVAVMGYKNYHRKGTDFTPNDRKVRIELEAAPPVVVDAGYTQRFEARSIVSAALGKIAQNYPETPVVMTGFYHETLQQNEAYVDIREAILKVEKDPRPKIEVREKVRMLRGRRYQSTQRAKVLDGYEFPNGTAIVTRSLETGIPEYFAGTHLSDYTFQLDDTIAFYNQKDVYRIRFAPVGTSVKAARNGIICINKADSAVVRIEYDFTPSGMSDVFQTSMKSTFGKVLGKNRREARRVSSFTNYVPYNGKWYLQDSQLLIQTQFFDKADSLQGTIRLHFVVNDILKSNGNAVPVSDQLLDTGSFPAQSVPKYDEVYWANFNHIIPSEAMRRITESLKK</sequence>